<comment type="caution">
    <text evidence="10">The sequence shown here is derived from an EMBL/GenBank/DDBJ whole genome shotgun (WGS) entry which is preliminary data.</text>
</comment>
<dbReference type="InterPro" id="IPR010140">
    <property type="entry name" value="Histidinol_P_phosphatase_HisJ"/>
</dbReference>
<keyword evidence="5 8" id="KW-0378">Hydrolase</keyword>
<evidence type="ECO:0000256" key="7">
    <source>
        <dbReference type="ARBA" id="ARBA00049158"/>
    </source>
</evidence>
<dbReference type="Proteomes" id="UP000030437">
    <property type="component" value="Unassembled WGS sequence"/>
</dbReference>
<dbReference type="EMBL" id="JPVP01000058">
    <property type="protein sequence ID" value="KGR83221.1"/>
    <property type="molecule type" value="Genomic_DNA"/>
</dbReference>
<evidence type="ECO:0000256" key="2">
    <source>
        <dbReference type="ARBA" id="ARBA00009152"/>
    </source>
</evidence>
<dbReference type="GO" id="GO:0000105">
    <property type="term" value="P:L-histidine biosynthetic process"/>
    <property type="evidence" value="ECO:0007669"/>
    <property type="project" value="UniProtKB-UniRule"/>
</dbReference>
<evidence type="ECO:0000256" key="3">
    <source>
        <dbReference type="ARBA" id="ARBA00013085"/>
    </source>
</evidence>
<dbReference type="InterPro" id="IPR004013">
    <property type="entry name" value="PHP_dom"/>
</dbReference>
<organism evidence="10 11">
    <name type="scientific">Lysinibacillus odysseyi 34hs-1 = NBRC 100172</name>
    <dbReference type="NCBI Taxonomy" id="1220589"/>
    <lineage>
        <taxon>Bacteria</taxon>
        <taxon>Bacillati</taxon>
        <taxon>Bacillota</taxon>
        <taxon>Bacilli</taxon>
        <taxon>Bacillales</taxon>
        <taxon>Bacillaceae</taxon>
        <taxon>Lysinibacillus</taxon>
    </lineage>
</organism>
<gene>
    <name evidence="10" type="ORF">CD32_15350</name>
</gene>
<comment type="similarity">
    <text evidence="2 8">Belongs to the PHP hydrolase family. HisK subfamily.</text>
</comment>
<dbReference type="PANTHER" id="PTHR21039">
    <property type="entry name" value="HISTIDINOL PHOSPHATASE-RELATED"/>
    <property type="match status" value="1"/>
</dbReference>
<sequence length="264" mass="30757">MKKDGHIHTPFCPHGSPDSFEEYIEKAIQHQFTHISFTEHAPLPMLFDDPTPEKDSGMRAEYLQDYITQLQQLKLHYKNKIHINIGLEIDYISGYEKEISSFLQFYGPQLDDAILSVHFLYYKGEYCCIDFSKEEYLRFANTVGGMQALYNLYYETVKASILADLGPYKPKRIGHPTLIHKFQLAHNEQIDDEGQVKEILQLMQQYDYELDFNSAGLSKPFCKETYPPPHLFDYAKTIGLRYTFGSDAHTVTDLHQHYDTIFTD</sequence>
<dbReference type="GO" id="GO:0005737">
    <property type="term" value="C:cytoplasm"/>
    <property type="evidence" value="ECO:0007669"/>
    <property type="project" value="TreeGrafter"/>
</dbReference>
<evidence type="ECO:0000313" key="11">
    <source>
        <dbReference type="Proteomes" id="UP000030437"/>
    </source>
</evidence>
<reference evidence="10 11" key="1">
    <citation type="submission" date="2014-02" db="EMBL/GenBank/DDBJ databases">
        <title>Draft genome sequence of Lysinibacillus odysseyi NBRC 100172.</title>
        <authorList>
            <person name="Zhang F."/>
            <person name="Wang G."/>
            <person name="Zhang L."/>
        </authorList>
    </citation>
    <scope>NUCLEOTIDE SEQUENCE [LARGE SCALE GENOMIC DNA]</scope>
    <source>
        <strain evidence="10 11">NBRC 100172</strain>
    </source>
</reference>
<evidence type="ECO:0000256" key="8">
    <source>
        <dbReference type="RuleBase" id="RU366003"/>
    </source>
</evidence>
<keyword evidence="6 8" id="KW-0368">Histidine biosynthesis</keyword>
<name>A0A0A3IEL7_9BACI</name>
<dbReference type="STRING" id="1220589.CD32_15350"/>
<dbReference type="NCBIfam" id="NF005996">
    <property type="entry name" value="PRK08123.1"/>
    <property type="match status" value="1"/>
</dbReference>
<dbReference type="Pfam" id="PF02811">
    <property type="entry name" value="PHP"/>
    <property type="match status" value="1"/>
</dbReference>
<keyword evidence="11" id="KW-1185">Reference proteome</keyword>
<dbReference type="UniPathway" id="UPA00031">
    <property type="reaction ID" value="UER00013"/>
</dbReference>
<dbReference type="InterPro" id="IPR016195">
    <property type="entry name" value="Pol/histidinol_Pase-like"/>
</dbReference>
<evidence type="ECO:0000256" key="6">
    <source>
        <dbReference type="ARBA" id="ARBA00023102"/>
    </source>
</evidence>
<dbReference type="OrthoDB" id="9775255at2"/>
<evidence type="ECO:0000256" key="4">
    <source>
        <dbReference type="ARBA" id="ARBA00022605"/>
    </source>
</evidence>
<dbReference type="NCBIfam" id="TIGR01856">
    <property type="entry name" value="hisJ_fam"/>
    <property type="match status" value="1"/>
</dbReference>
<proteinExistence type="inferred from homology"/>
<comment type="catalytic activity">
    <reaction evidence="7 8">
        <text>L-histidinol phosphate + H2O = L-histidinol + phosphate</text>
        <dbReference type="Rhea" id="RHEA:14465"/>
        <dbReference type="ChEBI" id="CHEBI:15377"/>
        <dbReference type="ChEBI" id="CHEBI:43474"/>
        <dbReference type="ChEBI" id="CHEBI:57699"/>
        <dbReference type="ChEBI" id="CHEBI:57980"/>
        <dbReference type="EC" id="3.1.3.15"/>
    </reaction>
</comment>
<dbReference type="GO" id="GO:0004401">
    <property type="term" value="F:histidinol-phosphatase activity"/>
    <property type="evidence" value="ECO:0007669"/>
    <property type="project" value="UniProtKB-UniRule"/>
</dbReference>
<keyword evidence="4 8" id="KW-0028">Amino-acid biosynthesis</keyword>
<evidence type="ECO:0000313" key="10">
    <source>
        <dbReference type="EMBL" id="KGR83221.1"/>
    </source>
</evidence>
<accession>A0A0A3IEL7</accession>
<evidence type="ECO:0000259" key="9">
    <source>
        <dbReference type="Pfam" id="PF02811"/>
    </source>
</evidence>
<dbReference type="RefSeq" id="WP_036156204.1">
    <property type="nucleotide sequence ID" value="NZ_AVCX01000003.1"/>
</dbReference>
<evidence type="ECO:0000256" key="5">
    <source>
        <dbReference type="ARBA" id="ARBA00022801"/>
    </source>
</evidence>
<dbReference type="Gene3D" id="3.20.20.140">
    <property type="entry name" value="Metal-dependent hydrolases"/>
    <property type="match status" value="1"/>
</dbReference>
<feature type="domain" description="PHP" evidence="9">
    <location>
        <begin position="4"/>
        <end position="214"/>
    </location>
</feature>
<evidence type="ECO:0000256" key="1">
    <source>
        <dbReference type="ARBA" id="ARBA00004970"/>
    </source>
</evidence>
<dbReference type="PANTHER" id="PTHR21039:SF0">
    <property type="entry name" value="HISTIDINOL-PHOSPHATASE"/>
    <property type="match status" value="1"/>
</dbReference>
<dbReference type="SUPFAM" id="SSF89550">
    <property type="entry name" value="PHP domain-like"/>
    <property type="match status" value="1"/>
</dbReference>
<dbReference type="AlphaFoldDB" id="A0A0A3IEL7"/>
<protein>
    <recommendedName>
        <fullName evidence="3 8">Histidinol-phosphatase</fullName>
        <shortName evidence="8">HolPase</shortName>
        <ecNumber evidence="3 8">3.1.3.15</ecNumber>
    </recommendedName>
</protein>
<dbReference type="CDD" id="cd12110">
    <property type="entry name" value="PHP_HisPPase_Hisj_like"/>
    <property type="match status" value="1"/>
</dbReference>
<comment type="pathway">
    <text evidence="1 8">Amino-acid biosynthesis; L-histidine biosynthesis; L-histidine from 5-phospho-alpha-D-ribose 1-diphosphate: step 8/9.</text>
</comment>
<dbReference type="eggNOG" id="COG1387">
    <property type="taxonomic scope" value="Bacteria"/>
</dbReference>
<dbReference type="EC" id="3.1.3.15" evidence="3 8"/>